<dbReference type="InterPro" id="IPR039261">
    <property type="entry name" value="FNR_nucleotide-bd"/>
</dbReference>
<dbReference type="Proteomes" id="UP000623678">
    <property type="component" value="Unassembled WGS sequence"/>
</dbReference>
<keyword evidence="9 11" id="KW-0408">Iron</keyword>
<evidence type="ECO:0000313" key="15">
    <source>
        <dbReference type="EMBL" id="MBC8586016.1"/>
    </source>
</evidence>
<dbReference type="CDD" id="cd06218">
    <property type="entry name" value="DHOD_e_trans"/>
    <property type="match status" value="1"/>
</dbReference>
<dbReference type="Gene3D" id="2.40.30.10">
    <property type="entry name" value="Translation factors"/>
    <property type="match status" value="1"/>
</dbReference>
<dbReference type="PANTHER" id="PTHR43513">
    <property type="entry name" value="DIHYDROOROTATE DEHYDROGENASE B (NAD(+)), ELECTRON TRANSFER SUBUNIT"/>
    <property type="match status" value="1"/>
</dbReference>
<dbReference type="InterPro" id="IPR050353">
    <property type="entry name" value="PyrK_electron_transfer"/>
</dbReference>
<feature type="binding site" evidence="11 13">
    <location>
        <position position="227"/>
    </location>
    <ligand>
        <name>[2Fe-2S] cluster</name>
        <dbReference type="ChEBI" id="CHEBI:190135"/>
    </ligand>
</feature>
<dbReference type="GO" id="GO:0046872">
    <property type="term" value="F:metal ion binding"/>
    <property type="evidence" value="ECO:0007669"/>
    <property type="project" value="UniProtKB-KW"/>
</dbReference>
<sequence>MSYIQSLFPITAKKELAPGIFDYTVYCPPIASQAAAGQFVHIRADGFTLRRPISLCQIDRQRQTIRLVFEVRGGGTQEMSHLSVGDSMDILGPLGNGFPLLSPENKVIVVGGGIGVPPMVETAAHYGKNATAIIGFRNSQAVILKSDFESLGCDTRLATDDGSAGYHGFVSGLLKERLEQGPADLICACGPMPMLKSVVSIAQQANVPTKVSLEERMGCGVGACLVCACRTVRDGKEIFTHVCKDGPVFDGDEVVF</sequence>
<keyword evidence="5 11" id="KW-0479">Metal-binding</keyword>
<feature type="domain" description="FAD-binding FR-type" evidence="14">
    <location>
        <begin position="3"/>
        <end position="100"/>
    </location>
</feature>
<dbReference type="Pfam" id="PF10418">
    <property type="entry name" value="DHODB_Fe-S_bind"/>
    <property type="match status" value="1"/>
</dbReference>
<dbReference type="PROSITE" id="PS51384">
    <property type="entry name" value="FAD_FR"/>
    <property type="match status" value="1"/>
</dbReference>
<evidence type="ECO:0000313" key="16">
    <source>
        <dbReference type="Proteomes" id="UP000623678"/>
    </source>
</evidence>
<comment type="function">
    <text evidence="11">Responsible for channeling the electrons from the oxidation of dihydroorotate from the FMN redox center in the PyrD type B subunit to the ultimate electron acceptor NAD(+).</text>
</comment>
<keyword evidence="10 11" id="KW-0411">Iron-sulfur</keyword>
<dbReference type="HAMAP" id="MF_01211">
    <property type="entry name" value="DHODB_Fe_S_bind"/>
    <property type="match status" value="1"/>
</dbReference>
<dbReference type="InterPro" id="IPR019480">
    <property type="entry name" value="Dihydroorotate_DH_Fe-S-bd"/>
</dbReference>
<comment type="caution">
    <text evidence="11">Lacks conserved residue(s) required for the propagation of feature annotation.</text>
</comment>
<comment type="similarity">
    <text evidence="1 11">Belongs to the PyrK family.</text>
</comment>
<keyword evidence="6 11" id="KW-0274">FAD</keyword>
<dbReference type="PIRSF" id="PIRSF006816">
    <property type="entry name" value="Cyc3_hyd_g"/>
    <property type="match status" value="1"/>
</dbReference>
<keyword evidence="7 11" id="KW-0665">Pyrimidine biosynthesis</keyword>
<evidence type="ECO:0000256" key="8">
    <source>
        <dbReference type="ARBA" id="ARBA00022982"/>
    </source>
</evidence>
<dbReference type="GO" id="GO:0044205">
    <property type="term" value="P:'de novo' UMP biosynthetic process"/>
    <property type="evidence" value="ECO:0007669"/>
    <property type="project" value="UniProtKB-UniRule"/>
</dbReference>
<dbReference type="GO" id="GO:0009055">
    <property type="term" value="F:electron transfer activity"/>
    <property type="evidence" value="ECO:0007669"/>
    <property type="project" value="UniProtKB-UniRule"/>
</dbReference>
<dbReference type="PANTHER" id="PTHR43513:SF3">
    <property type="entry name" value="DIHYDROOROTATE DEHYDROGENASE B (NAD(+)), ELECTRON TRANSFER SUBUNIT-RELATED"/>
    <property type="match status" value="1"/>
</dbReference>
<evidence type="ECO:0000256" key="11">
    <source>
        <dbReference type="HAMAP-Rule" id="MF_01211"/>
    </source>
</evidence>
<evidence type="ECO:0000259" key="14">
    <source>
        <dbReference type="PROSITE" id="PS51384"/>
    </source>
</evidence>
<comment type="pathway">
    <text evidence="11">Pyrimidine metabolism; UMP biosynthesis via de novo pathway; orotate from (S)-dihydroorotate (NAD(+) route): step 1/1.</text>
</comment>
<keyword evidence="3 11" id="KW-0285">Flavoprotein</keyword>
<accession>A0A926ENT3</accession>
<feature type="binding site" evidence="11 12">
    <location>
        <begin position="75"/>
        <end position="76"/>
    </location>
    <ligand>
        <name>FAD</name>
        <dbReference type="ChEBI" id="CHEBI:57692"/>
    </ligand>
</feature>
<comment type="cofactor">
    <cofactor evidence="11">
        <name>[2Fe-2S] cluster</name>
        <dbReference type="ChEBI" id="CHEBI:190135"/>
    </cofactor>
    <text evidence="11">Binds 1 [2Fe-2S] cluster per subunit.</text>
</comment>
<dbReference type="GO" id="GO:0050660">
    <property type="term" value="F:flavin adenine dinucleotide binding"/>
    <property type="evidence" value="ECO:0007669"/>
    <property type="project" value="InterPro"/>
</dbReference>
<feature type="binding site" evidence="11 13">
    <location>
        <position position="224"/>
    </location>
    <ligand>
        <name>[2Fe-2S] cluster</name>
        <dbReference type="ChEBI" id="CHEBI:190135"/>
    </ligand>
</feature>
<dbReference type="AlphaFoldDB" id="A0A926ENT3"/>
<comment type="cofactor">
    <cofactor evidence="11 12">
        <name>FAD</name>
        <dbReference type="ChEBI" id="CHEBI:57692"/>
    </cofactor>
    <text evidence="11 12">Binds 1 FAD per subunit.</text>
</comment>
<feature type="binding site" evidence="11 12">
    <location>
        <begin position="51"/>
        <end position="54"/>
    </location>
    <ligand>
        <name>FAD</name>
        <dbReference type="ChEBI" id="CHEBI:57692"/>
    </ligand>
</feature>
<keyword evidence="2 11" id="KW-0813">Transport</keyword>
<dbReference type="InterPro" id="IPR023455">
    <property type="entry name" value="Dihydroorotate_DHASE_ETsu"/>
</dbReference>
<evidence type="ECO:0000256" key="10">
    <source>
        <dbReference type="ARBA" id="ARBA00023014"/>
    </source>
</evidence>
<keyword evidence="8 11" id="KW-0249">Electron transport</keyword>
<dbReference type="InterPro" id="IPR017927">
    <property type="entry name" value="FAD-bd_FR_type"/>
</dbReference>
<dbReference type="Gene3D" id="2.10.240.10">
    <property type="entry name" value="Dihydroorotate dehydrogenase, electron transfer subunit"/>
    <property type="match status" value="1"/>
</dbReference>
<dbReference type="InterPro" id="IPR012165">
    <property type="entry name" value="Cyt_c3_hydrogenase_gsu"/>
</dbReference>
<feature type="binding site" evidence="11 13">
    <location>
        <position position="219"/>
    </location>
    <ligand>
        <name>[2Fe-2S] cluster</name>
        <dbReference type="ChEBI" id="CHEBI:190135"/>
    </ligand>
</feature>
<evidence type="ECO:0000256" key="12">
    <source>
        <dbReference type="PIRSR" id="PIRSR006816-1"/>
    </source>
</evidence>
<dbReference type="SUPFAM" id="SSF52343">
    <property type="entry name" value="Ferredoxin reductase-like, C-terminal NADP-linked domain"/>
    <property type="match status" value="1"/>
</dbReference>
<dbReference type="SUPFAM" id="SSF63380">
    <property type="entry name" value="Riboflavin synthase domain-like"/>
    <property type="match status" value="1"/>
</dbReference>
<reference evidence="15" key="1">
    <citation type="submission" date="2020-08" db="EMBL/GenBank/DDBJ databases">
        <title>Genome public.</title>
        <authorList>
            <person name="Liu C."/>
            <person name="Sun Q."/>
        </authorList>
    </citation>
    <scope>NUCLEOTIDE SEQUENCE</scope>
    <source>
        <strain evidence="15">NSJ-64</strain>
    </source>
</reference>
<dbReference type="InterPro" id="IPR037117">
    <property type="entry name" value="Dihydroorotate_DH_ele_sf"/>
</dbReference>
<organism evidence="15 16">
    <name type="scientific">Youxingia wuxianensis</name>
    <dbReference type="NCBI Taxonomy" id="2763678"/>
    <lineage>
        <taxon>Bacteria</taxon>
        <taxon>Bacillati</taxon>
        <taxon>Bacillota</taxon>
        <taxon>Clostridia</taxon>
        <taxon>Eubacteriales</taxon>
        <taxon>Oscillospiraceae</taxon>
        <taxon>Youxingia</taxon>
    </lineage>
</organism>
<dbReference type="EMBL" id="JACRTD010000007">
    <property type="protein sequence ID" value="MBC8586016.1"/>
    <property type="molecule type" value="Genomic_DNA"/>
</dbReference>
<evidence type="ECO:0000256" key="6">
    <source>
        <dbReference type="ARBA" id="ARBA00022827"/>
    </source>
</evidence>
<evidence type="ECO:0000256" key="1">
    <source>
        <dbReference type="ARBA" id="ARBA00006422"/>
    </source>
</evidence>
<dbReference type="RefSeq" id="WP_262395734.1">
    <property type="nucleotide sequence ID" value="NZ_JACRTD010000007.1"/>
</dbReference>
<evidence type="ECO:0000256" key="3">
    <source>
        <dbReference type="ARBA" id="ARBA00022630"/>
    </source>
</evidence>
<proteinExistence type="inferred from homology"/>
<evidence type="ECO:0000256" key="9">
    <source>
        <dbReference type="ARBA" id="ARBA00023004"/>
    </source>
</evidence>
<evidence type="ECO:0000256" key="5">
    <source>
        <dbReference type="ARBA" id="ARBA00022723"/>
    </source>
</evidence>
<evidence type="ECO:0000256" key="4">
    <source>
        <dbReference type="ARBA" id="ARBA00022714"/>
    </source>
</evidence>
<dbReference type="GO" id="GO:0016491">
    <property type="term" value="F:oxidoreductase activity"/>
    <property type="evidence" value="ECO:0007669"/>
    <property type="project" value="InterPro"/>
</dbReference>
<name>A0A926ENT3_9FIRM</name>
<evidence type="ECO:0000256" key="2">
    <source>
        <dbReference type="ARBA" id="ARBA00022448"/>
    </source>
</evidence>
<keyword evidence="16" id="KW-1185">Reference proteome</keyword>
<comment type="cofactor">
    <cofactor evidence="13">
        <name>[2Fe-2S] cluster</name>
        <dbReference type="ChEBI" id="CHEBI:190135"/>
    </cofactor>
    <text evidence="13">Binds 1 [2Fe-2S] cluster per subunit.</text>
</comment>
<protein>
    <recommendedName>
        <fullName evidence="11">Dihydroorotate dehydrogenase B (NAD(+)), electron transfer subunit</fullName>
    </recommendedName>
    <alternativeName>
        <fullName evidence="11">Dihydroorotate oxidase B, electron transfer subunit</fullName>
    </alternativeName>
</protein>
<gene>
    <name evidence="11" type="primary">pyrK</name>
    <name evidence="15" type="ORF">H8705_10510</name>
</gene>
<dbReference type="Gene3D" id="3.40.50.80">
    <property type="entry name" value="Nucleotide-binding domain of ferredoxin-NADP reductase (FNR) module"/>
    <property type="match status" value="1"/>
</dbReference>
<evidence type="ECO:0000256" key="13">
    <source>
        <dbReference type="PIRSR" id="PIRSR006816-2"/>
    </source>
</evidence>
<evidence type="ECO:0000256" key="7">
    <source>
        <dbReference type="ARBA" id="ARBA00022975"/>
    </source>
</evidence>
<dbReference type="GO" id="GO:0051537">
    <property type="term" value="F:2 iron, 2 sulfur cluster binding"/>
    <property type="evidence" value="ECO:0007669"/>
    <property type="project" value="UniProtKB-KW"/>
</dbReference>
<feature type="binding site" evidence="11 13">
    <location>
        <position position="243"/>
    </location>
    <ligand>
        <name>[2Fe-2S] cluster</name>
        <dbReference type="ChEBI" id="CHEBI:190135"/>
    </ligand>
</feature>
<keyword evidence="4 11" id="KW-0001">2Fe-2S</keyword>
<comment type="subunit">
    <text evidence="11">Heterotetramer of 2 PyrK and 2 PyrD type B subunits.</text>
</comment>
<comment type="caution">
    <text evidence="15">The sequence shown here is derived from an EMBL/GenBank/DDBJ whole genome shotgun (WGS) entry which is preliminary data.</text>
</comment>
<dbReference type="InterPro" id="IPR017938">
    <property type="entry name" value="Riboflavin_synthase-like_b-brl"/>
</dbReference>